<feature type="binding site" evidence="11">
    <location>
        <position position="93"/>
    </location>
    <ligand>
        <name>Zn(2+)</name>
        <dbReference type="ChEBI" id="CHEBI:29105"/>
    </ligand>
</feature>
<reference evidence="13" key="1">
    <citation type="submission" date="2023-05" db="EMBL/GenBank/DDBJ databases">
        <title>Metabolic capabilities are highly conserved among human nasal-associated Corynebacterium species in pangenomic analyses.</title>
        <authorList>
            <person name="Tran T.H."/>
            <person name="Roberts A.Q."/>
            <person name="Escapa I.F."/>
            <person name="Gao W."/>
            <person name="Conlan S."/>
            <person name="Kong H."/>
            <person name="Segre J.A."/>
            <person name="Kelly M.S."/>
            <person name="Lemon K.P."/>
        </authorList>
    </citation>
    <scope>NUCLEOTIDE SEQUENCE</scope>
    <source>
        <strain evidence="13">KPL2654</strain>
    </source>
</reference>
<dbReference type="InterPro" id="IPR036388">
    <property type="entry name" value="WH-like_DNA-bd_sf"/>
</dbReference>
<evidence type="ECO:0000256" key="1">
    <source>
        <dbReference type="ARBA" id="ARBA00004496"/>
    </source>
</evidence>
<comment type="caution">
    <text evidence="13">The sequence shown here is derived from an EMBL/GenBank/DDBJ whole genome shotgun (WGS) entry which is preliminary data.</text>
</comment>
<name>A0AAP4BT58_9CORY</name>
<dbReference type="CDD" id="cd07153">
    <property type="entry name" value="Fur_like"/>
    <property type="match status" value="1"/>
</dbReference>
<evidence type="ECO:0000256" key="5">
    <source>
        <dbReference type="ARBA" id="ARBA00022491"/>
    </source>
</evidence>
<keyword evidence="12" id="KW-0408">Iron</keyword>
<keyword evidence="9" id="KW-0238">DNA-binding</keyword>
<feature type="binding site" evidence="11">
    <location>
        <position position="136"/>
    </location>
    <ligand>
        <name>Zn(2+)</name>
        <dbReference type="ChEBI" id="CHEBI:29105"/>
    </ligand>
</feature>
<feature type="binding site" evidence="11">
    <location>
        <position position="96"/>
    </location>
    <ligand>
        <name>Zn(2+)</name>
        <dbReference type="ChEBI" id="CHEBI:29105"/>
    </ligand>
</feature>
<comment type="cofactor">
    <cofactor evidence="11">
        <name>Zn(2+)</name>
        <dbReference type="ChEBI" id="CHEBI:29105"/>
    </cofactor>
    <text evidence="11">Binds 1 zinc ion per subunit.</text>
</comment>
<feature type="binding site" evidence="12">
    <location>
        <position position="125"/>
    </location>
    <ligand>
        <name>Fe cation</name>
        <dbReference type="ChEBI" id="CHEBI:24875"/>
    </ligand>
</feature>
<evidence type="ECO:0000256" key="12">
    <source>
        <dbReference type="PIRSR" id="PIRSR602481-2"/>
    </source>
</evidence>
<dbReference type="AlphaFoldDB" id="A0AAP4BT58"/>
<dbReference type="RefSeq" id="WP_018120373.1">
    <property type="nucleotide sequence ID" value="NZ_CABIYR010000011.1"/>
</dbReference>
<dbReference type="FunFam" id="1.10.10.10:FF:000459">
    <property type="entry name" value="Ferric uptake regulation protein"/>
    <property type="match status" value="1"/>
</dbReference>
<feature type="binding site" evidence="12">
    <location>
        <position position="87"/>
    </location>
    <ligand>
        <name>Fe cation</name>
        <dbReference type="ChEBI" id="CHEBI:24875"/>
    </ligand>
</feature>
<keyword evidence="5" id="KW-0678">Repressor</keyword>
<dbReference type="GO" id="GO:0005829">
    <property type="term" value="C:cytosol"/>
    <property type="evidence" value="ECO:0007669"/>
    <property type="project" value="TreeGrafter"/>
</dbReference>
<dbReference type="InterPro" id="IPR002481">
    <property type="entry name" value="FUR"/>
</dbReference>
<keyword evidence="10" id="KW-0804">Transcription</keyword>
<keyword evidence="4" id="KW-0963">Cytoplasm</keyword>
<organism evidence="13 14">
    <name type="scientific">Corynebacterium propinquum</name>
    <dbReference type="NCBI Taxonomy" id="43769"/>
    <lineage>
        <taxon>Bacteria</taxon>
        <taxon>Bacillati</taxon>
        <taxon>Actinomycetota</taxon>
        <taxon>Actinomycetes</taxon>
        <taxon>Mycobacteriales</taxon>
        <taxon>Corynebacteriaceae</taxon>
        <taxon>Corynebacterium</taxon>
    </lineage>
</organism>
<evidence type="ECO:0000256" key="6">
    <source>
        <dbReference type="ARBA" id="ARBA00022723"/>
    </source>
</evidence>
<dbReference type="GO" id="GO:0000976">
    <property type="term" value="F:transcription cis-regulatory region binding"/>
    <property type="evidence" value="ECO:0007669"/>
    <property type="project" value="TreeGrafter"/>
</dbReference>
<evidence type="ECO:0000256" key="4">
    <source>
        <dbReference type="ARBA" id="ARBA00022490"/>
    </source>
</evidence>
<dbReference type="Gene3D" id="3.30.1490.190">
    <property type="match status" value="1"/>
</dbReference>
<keyword evidence="7 11" id="KW-0862">Zinc</keyword>
<protein>
    <submittedName>
        <fullName evidence="13">Fur family transcriptional regulator</fullName>
    </submittedName>
</protein>
<accession>A0AAP4BT58</accession>
<comment type="subunit">
    <text evidence="3">Homodimer.</text>
</comment>
<evidence type="ECO:0000256" key="11">
    <source>
        <dbReference type="PIRSR" id="PIRSR602481-1"/>
    </source>
</evidence>
<proteinExistence type="inferred from homology"/>
<dbReference type="PANTHER" id="PTHR33202">
    <property type="entry name" value="ZINC UPTAKE REGULATION PROTEIN"/>
    <property type="match status" value="1"/>
</dbReference>
<evidence type="ECO:0000256" key="9">
    <source>
        <dbReference type="ARBA" id="ARBA00023125"/>
    </source>
</evidence>
<feature type="binding site" evidence="12">
    <location>
        <position position="108"/>
    </location>
    <ligand>
        <name>Fe cation</name>
        <dbReference type="ChEBI" id="CHEBI:24875"/>
    </ligand>
</feature>
<sequence length="146" mass="16090">MSSVQSAIPKLGARNTRQRTAVIQVLNELDNFASAKAIHHELVHRDSQVGLTTVYRTLQSLSEIDAVDVLHMPSGETLYRSCESHHHHHHLVCTSCGRTEEIDGGPVERWAQEVVANYGFQLTGHDAEVFGICAECSKKQDSASAK</sequence>
<dbReference type="Pfam" id="PF01475">
    <property type="entry name" value="FUR"/>
    <property type="match status" value="1"/>
</dbReference>
<keyword evidence="6 11" id="KW-0479">Metal-binding</keyword>
<dbReference type="GO" id="GO:1900376">
    <property type="term" value="P:regulation of secondary metabolite biosynthetic process"/>
    <property type="evidence" value="ECO:0007669"/>
    <property type="project" value="TreeGrafter"/>
</dbReference>
<dbReference type="PANTHER" id="PTHR33202:SF2">
    <property type="entry name" value="FERRIC UPTAKE REGULATION PROTEIN"/>
    <property type="match status" value="1"/>
</dbReference>
<evidence type="ECO:0000256" key="2">
    <source>
        <dbReference type="ARBA" id="ARBA00007957"/>
    </source>
</evidence>
<feature type="binding site" evidence="11">
    <location>
        <position position="133"/>
    </location>
    <ligand>
        <name>Zn(2+)</name>
        <dbReference type="ChEBI" id="CHEBI:29105"/>
    </ligand>
</feature>
<evidence type="ECO:0000313" key="13">
    <source>
        <dbReference type="EMBL" id="MDK4325932.1"/>
    </source>
</evidence>
<dbReference type="InterPro" id="IPR043135">
    <property type="entry name" value="Fur_C"/>
</dbReference>
<gene>
    <name evidence="13" type="ORF">QPX54_05290</name>
</gene>
<dbReference type="GO" id="GO:0003700">
    <property type="term" value="F:DNA-binding transcription factor activity"/>
    <property type="evidence" value="ECO:0007669"/>
    <property type="project" value="InterPro"/>
</dbReference>
<dbReference type="GO" id="GO:0008270">
    <property type="term" value="F:zinc ion binding"/>
    <property type="evidence" value="ECO:0007669"/>
    <property type="project" value="TreeGrafter"/>
</dbReference>
<dbReference type="GO" id="GO:0045892">
    <property type="term" value="P:negative regulation of DNA-templated transcription"/>
    <property type="evidence" value="ECO:0007669"/>
    <property type="project" value="TreeGrafter"/>
</dbReference>
<evidence type="ECO:0000313" key="14">
    <source>
        <dbReference type="Proteomes" id="UP001226160"/>
    </source>
</evidence>
<dbReference type="InterPro" id="IPR036390">
    <property type="entry name" value="WH_DNA-bd_sf"/>
</dbReference>
<comment type="similarity">
    <text evidence="2">Belongs to the Fur family.</text>
</comment>
<evidence type="ECO:0000256" key="10">
    <source>
        <dbReference type="ARBA" id="ARBA00023163"/>
    </source>
</evidence>
<comment type="subcellular location">
    <subcellularLocation>
        <location evidence="1">Cytoplasm</location>
    </subcellularLocation>
</comment>
<dbReference type="SUPFAM" id="SSF46785">
    <property type="entry name" value="Winged helix' DNA-binding domain"/>
    <property type="match status" value="1"/>
</dbReference>
<dbReference type="Proteomes" id="UP001226160">
    <property type="component" value="Unassembled WGS sequence"/>
</dbReference>
<comment type="cofactor">
    <cofactor evidence="12">
        <name>Mn(2+)</name>
        <dbReference type="ChEBI" id="CHEBI:29035"/>
    </cofactor>
    <cofactor evidence="12">
        <name>Fe(2+)</name>
        <dbReference type="ChEBI" id="CHEBI:29033"/>
    </cofactor>
    <text evidence="12">Binds 1 Mn(2+) or Fe(2+) ion per subunit.</text>
</comment>
<evidence type="ECO:0000256" key="3">
    <source>
        <dbReference type="ARBA" id="ARBA00011738"/>
    </source>
</evidence>
<evidence type="ECO:0000256" key="7">
    <source>
        <dbReference type="ARBA" id="ARBA00022833"/>
    </source>
</evidence>
<dbReference type="GeneID" id="64187715"/>
<dbReference type="EMBL" id="JASNVP010000004">
    <property type="protein sequence ID" value="MDK4325932.1"/>
    <property type="molecule type" value="Genomic_DNA"/>
</dbReference>
<keyword evidence="8" id="KW-0805">Transcription regulation</keyword>
<evidence type="ECO:0000256" key="8">
    <source>
        <dbReference type="ARBA" id="ARBA00023015"/>
    </source>
</evidence>
<dbReference type="Gene3D" id="1.10.10.10">
    <property type="entry name" value="Winged helix-like DNA-binding domain superfamily/Winged helix DNA-binding domain"/>
    <property type="match status" value="1"/>
</dbReference>